<evidence type="ECO:0000259" key="6">
    <source>
        <dbReference type="PROSITE" id="PS50977"/>
    </source>
</evidence>
<dbReference type="Proteomes" id="UP000296706">
    <property type="component" value="Chromosome"/>
</dbReference>
<dbReference type="AlphaFoldDB" id="A0A4D6HCI5"/>
<feature type="DNA-binding region" description="H-T-H motif" evidence="5">
    <location>
        <begin position="31"/>
        <end position="50"/>
    </location>
</feature>
<protein>
    <submittedName>
        <fullName evidence="7">TetR/AcrR family transcriptional regulator</fullName>
    </submittedName>
</protein>
<dbReference type="InterPro" id="IPR009057">
    <property type="entry name" value="Homeodomain-like_sf"/>
</dbReference>
<organism evidence="7 8">
    <name type="scientific">Halapricum salinum</name>
    <dbReference type="NCBI Taxonomy" id="1457250"/>
    <lineage>
        <taxon>Archaea</taxon>
        <taxon>Methanobacteriati</taxon>
        <taxon>Methanobacteriota</taxon>
        <taxon>Stenosarchaea group</taxon>
        <taxon>Halobacteria</taxon>
        <taxon>Halobacteriales</taxon>
        <taxon>Haloarculaceae</taxon>
        <taxon>Halapricum</taxon>
    </lineage>
</organism>
<dbReference type="InterPro" id="IPR036271">
    <property type="entry name" value="Tet_transcr_reg_TetR-rel_C_sf"/>
</dbReference>
<dbReference type="InterPro" id="IPR050624">
    <property type="entry name" value="HTH-type_Tx_Regulator"/>
</dbReference>
<evidence type="ECO:0000256" key="5">
    <source>
        <dbReference type="PROSITE-ProRule" id="PRU00335"/>
    </source>
</evidence>
<dbReference type="GeneID" id="39848363"/>
<keyword evidence="1" id="KW-0678">Repressor</keyword>
<dbReference type="Gene3D" id="1.10.357.10">
    <property type="entry name" value="Tetracycline Repressor, domain 2"/>
    <property type="match status" value="1"/>
</dbReference>
<keyword evidence="4" id="KW-0804">Transcription</keyword>
<dbReference type="SUPFAM" id="SSF48498">
    <property type="entry name" value="Tetracyclin repressor-like, C-terminal domain"/>
    <property type="match status" value="1"/>
</dbReference>
<proteinExistence type="predicted"/>
<evidence type="ECO:0000256" key="4">
    <source>
        <dbReference type="ARBA" id="ARBA00023163"/>
    </source>
</evidence>
<evidence type="ECO:0000256" key="1">
    <source>
        <dbReference type="ARBA" id="ARBA00022491"/>
    </source>
</evidence>
<evidence type="ECO:0000256" key="3">
    <source>
        <dbReference type="ARBA" id="ARBA00023125"/>
    </source>
</evidence>
<sequence>MSDSDGEGDTKVAMMEATYRALCQHGYSDTSISKIAAEFEKSKSLLYYHYDDKEELLEDFLHYILDQLETDLESIEAETAHEELLSIVDRLLPEDIDGEQMRFRRAVLELRAQAPYHDAYREQFARSDELILSTLVDVIERGIENGEFRSVNSREKAEFVYSLTYGAMERGIPLDDPGVVNSTREIVVSHLESQLVKFA</sequence>
<dbReference type="OrthoDB" id="135877at2157"/>
<dbReference type="InterPro" id="IPR039538">
    <property type="entry name" value="BetI_C"/>
</dbReference>
<accession>A0A4D6HCI5</accession>
<dbReference type="GO" id="GO:0003677">
    <property type="term" value="F:DNA binding"/>
    <property type="evidence" value="ECO:0007669"/>
    <property type="project" value="UniProtKB-UniRule"/>
</dbReference>
<dbReference type="Pfam" id="PF13977">
    <property type="entry name" value="TetR_C_6"/>
    <property type="match status" value="1"/>
</dbReference>
<dbReference type="KEGG" id="hsn:DV733_10835"/>
<dbReference type="PROSITE" id="PS50977">
    <property type="entry name" value="HTH_TETR_2"/>
    <property type="match status" value="1"/>
</dbReference>
<dbReference type="RefSeq" id="WP_049994688.1">
    <property type="nucleotide sequence ID" value="NZ_CP031310.1"/>
</dbReference>
<dbReference type="InterPro" id="IPR001647">
    <property type="entry name" value="HTH_TetR"/>
</dbReference>
<evidence type="ECO:0000256" key="2">
    <source>
        <dbReference type="ARBA" id="ARBA00023015"/>
    </source>
</evidence>
<keyword evidence="3 5" id="KW-0238">DNA-binding</keyword>
<dbReference type="Pfam" id="PF00440">
    <property type="entry name" value="TetR_N"/>
    <property type="match status" value="1"/>
</dbReference>
<reference evidence="7 8" key="1">
    <citation type="journal article" date="2019" name="Nat. Commun.">
        <title>A new type of DNA phosphorothioation-based antiviral system in archaea.</title>
        <authorList>
            <person name="Xiong L."/>
            <person name="Liu S."/>
            <person name="Chen S."/>
            <person name="Xiao Y."/>
            <person name="Zhu B."/>
            <person name="Gao Y."/>
            <person name="Zhang Y."/>
            <person name="Chen B."/>
            <person name="Luo J."/>
            <person name="Deng Z."/>
            <person name="Chen X."/>
            <person name="Wang L."/>
            <person name="Chen S."/>
        </authorList>
    </citation>
    <scope>NUCLEOTIDE SEQUENCE [LARGE SCALE GENOMIC DNA]</scope>
    <source>
        <strain evidence="7 8">CBA1105</strain>
    </source>
</reference>
<evidence type="ECO:0000313" key="7">
    <source>
        <dbReference type="EMBL" id="QCC51699.1"/>
    </source>
</evidence>
<gene>
    <name evidence="7" type="ORF">DV733_10835</name>
</gene>
<evidence type="ECO:0000313" key="8">
    <source>
        <dbReference type="Proteomes" id="UP000296706"/>
    </source>
</evidence>
<dbReference type="STRING" id="1457250.GCA_000755225_00726"/>
<feature type="domain" description="HTH tetR-type" evidence="6">
    <location>
        <begin position="8"/>
        <end position="68"/>
    </location>
</feature>
<name>A0A4D6HCI5_9EURY</name>
<keyword evidence="2" id="KW-0805">Transcription regulation</keyword>
<dbReference type="PANTHER" id="PTHR43479">
    <property type="entry name" value="ACREF/ENVCD OPERON REPRESSOR-RELATED"/>
    <property type="match status" value="1"/>
</dbReference>
<dbReference type="PANTHER" id="PTHR43479:SF11">
    <property type="entry name" value="ACREF_ENVCD OPERON REPRESSOR-RELATED"/>
    <property type="match status" value="1"/>
</dbReference>
<keyword evidence="8" id="KW-1185">Reference proteome</keyword>
<dbReference type="SUPFAM" id="SSF46689">
    <property type="entry name" value="Homeodomain-like"/>
    <property type="match status" value="1"/>
</dbReference>
<dbReference type="EMBL" id="CP031310">
    <property type="protein sequence ID" value="QCC51699.1"/>
    <property type="molecule type" value="Genomic_DNA"/>
</dbReference>